<proteinExistence type="predicted"/>
<gene>
    <name evidence="1" type="ORF">SAMN05216178_3868</name>
</gene>
<evidence type="ECO:0000313" key="1">
    <source>
        <dbReference type="EMBL" id="SEC21804.1"/>
    </source>
</evidence>
<dbReference type="Pfam" id="PF14136">
    <property type="entry name" value="DUF4303"/>
    <property type="match status" value="1"/>
</dbReference>
<evidence type="ECO:0008006" key="3">
    <source>
        <dbReference type="Google" id="ProtNLM"/>
    </source>
</evidence>
<dbReference type="EMBL" id="FNTJ01000001">
    <property type="protein sequence ID" value="SEC21804.1"/>
    <property type="molecule type" value="Genomic_DNA"/>
</dbReference>
<evidence type="ECO:0000313" key="2">
    <source>
        <dbReference type="Proteomes" id="UP000198982"/>
    </source>
</evidence>
<dbReference type="AlphaFoldDB" id="A0A1H4QQP0"/>
<sequence length="172" mass="19582">MVVFDAAEFHRRVVAASRQAIAKFIMQMPESEVCGFALYSDSDATSLSASFNCKTHLAKMQAEFPEDPVYFKWSPGEWSHEGFGEEFFTDISEDMRRSCQSVPEGPDFKQYRDAVFGLCVDALKELRQTELAGAIFAFSVTDSLDPETEIHWIRDINCPSQAAEFERWIVQQ</sequence>
<dbReference type="InterPro" id="IPR025409">
    <property type="entry name" value="DUF4303"/>
</dbReference>
<dbReference type="Proteomes" id="UP000198982">
    <property type="component" value="Unassembled WGS sequence"/>
</dbReference>
<protein>
    <recommendedName>
        <fullName evidence="3">DUF4303 domain-containing protein</fullName>
    </recommendedName>
</protein>
<organism evidence="1 2">
    <name type="scientific">Pseudomonas saponiphila</name>
    <dbReference type="NCBI Taxonomy" id="556534"/>
    <lineage>
        <taxon>Bacteria</taxon>
        <taxon>Pseudomonadati</taxon>
        <taxon>Pseudomonadota</taxon>
        <taxon>Gammaproteobacteria</taxon>
        <taxon>Pseudomonadales</taxon>
        <taxon>Pseudomonadaceae</taxon>
        <taxon>Pseudomonas</taxon>
    </lineage>
</organism>
<accession>A0A1H4QQP0</accession>
<keyword evidence="2" id="KW-1185">Reference proteome</keyword>
<dbReference type="RefSeq" id="WP_167365674.1">
    <property type="nucleotide sequence ID" value="NZ_FNTJ01000001.1"/>
</dbReference>
<reference evidence="2" key="1">
    <citation type="submission" date="2016-10" db="EMBL/GenBank/DDBJ databases">
        <authorList>
            <person name="Varghese N."/>
            <person name="Submissions S."/>
        </authorList>
    </citation>
    <scope>NUCLEOTIDE SEQUENCE [LARGE SCALE GENOMIC DNA]</scope>
    <source>
        <strain evidence="2">DSM 9751</strain>
    </source>
</reference>
<name>A0A1H4QQP0_9PSED</name>